<reference evidence="2 3" key="1">
    <citation type="submission" date="2019-05" db="EMBL/GenBank/DDBJ databases">
        <title>Another draft genome of Portunus trituberculatus and its Hox gene families provides insights of decapod evolution.</title>
        <authorList>
            <person name="Jeong J.-H."/>
            <person name="Song I."/>
            <person name="Kim S."/>
            <person name="Choi T."/>
            <person name="Kim D."/>
            <person name="Ryu S."/>
            <person name="Kim W."/>
        </authorList>
    </citation>
    <scope>NUCLEOTIDE SEQUENCE [LARGE SCALE GENOMIC DNA]</scope>
    <source>
        <tissue evidence="2">Muscle</tissue>
    </source>
</reference>
<sequence>MTPFGCETRAAAQASSEHPKVRSEGGEGAPRCGILHMTRKRPVLVLQNFHSALLTFTWRTPALFTLTPSATPSLRRLAANPPHRY</sequence>
<dbReference type="EMBL" id="VSRR010000033">
    <property type="protein sequence ID" value="MPC08524.1"/>
    <property type="molecule type" value="Genomic_DNA"/>
</dbReference>
<feature type="region of interest" description="Disordered" evidence="1">
    <location>
        <begin position="1"/>
        <end position="29"/>
    </location>
</feature>
<organism evidence="2 3">
    <name type="scientific">Portunus trituberculatus</name>
    <name type="common">Swimming crab</name>
    <name type="synonym">Neptunus trituberculatus</name>
    <dbReference type="NCBI Taxonomy" id="210409"/>
    <lineage>
        <taxon>Eukaryota</taxon>
        <taxon>Metazoa</taxon>
        <taxon>Ecdysozoa</taxon>
        <taxon>Arthropoda</taxon>
        <taxon>Crustacea</taxon>
        <taxon>Multicrustacea</taxon>
        <taxon>Malacostraca</taxon>
        <taxon>Eumalacostraca</taxon>
        <taxon>Eucarida</taxon>
        <taxon>Decapoda</taxon>
        <taxon>Pleocyemata</taxon>
        <taxon>Brachyura</taxon>
        <taxon>Eubrachyura</taxon>
        <taxon>Portunoidea</taxon>
        <taxon>Portunidae</taxon>
        <taxon>Portuninae</taxon>
        <taxon>Portunus</taxon>
    </lineage>
</organism>
<accession>A0A5B7CIJ0</accession>
<keyword evidence="3" id="KW-1185">Reference proteome</keyword>
<evidence type="ECO:0000313" key="3">
    <source>
        <dbReference type="Proteomes" id="UP000324222"/>
    </source>
</evidence>
<evidence type="ECO:0000256" key="1">
    <source>
        <dbReference type="SAM" id="MobiDB-lite"/>
    </source>
</evidence>
<proteinExistence type="predicted"/>
<evidence type="ECO:0000313" key="2">
    <source>
        <dbReference type="EMBL" id="MPC08524.1"/>
    </source>
</evidence>
<comment type="caution">
    <text evidence="2">The sequence shown here is derived from an EMBL/GenBank/DDBJ whole genome shotgun (WGS) entry which is preliminary data.</text>
</comment>
<protein>
    <submittedName>
        <fullName evidence="2">Uncharacterized protein</fullName>
    </submittedName>
</protein>
<gene>
    <name evidence="2" type="ORF">E2C01_001111</name>
</gene>
<name>A0A5B7CIJ0_PORTR</name>
<dbReference type="Proteomes" id="UP000324222">
    <property type="component" value="Unassembled WGS sequence"/>
</dbReference>
<dbReference type="AlphaFoldDB" id="A0A5B7CIJ0"/>